<name>A0AAV1SUL7_9ROSI</name>
<accession>A0AAV1SUL7</accession>
<protein>
    <submittedName>
        <fullName evidence="1">Uncharacterized protein</fullName>
    </submittedName>
</protein>
<evidence type="ECO:0000313" key="1">
    <source>
        <dbReference type="EMBL" id="CAK7357354.1"/>
    </source>
</evidence>
<dbReference type="Proteomes" id="UP001314170">
    <property type="component" value="Unassembled WGS sequence"/>
</dbReference>
<gene>
    <name evidence="1" type="ORF">DCAF_LOCUS27641</name>
</gene>
<dbReference type="EMBL" id="CAWUPB010001199">
    <property type="protein sequence ID" value="CAK7357354.1"/>
    <property type="molecule type" value="Genomic_DNA"/>
</dbReference>
<reference evidence="1 2" key="1">
    <citation type="submission" date="2024-01" db="EMBL/GenBank/DDBJ databases">
        <authorList>
            <person name="Waweru B."/>
        </authorList>
    </citation>
    <scope>NUCLEOTIDE SEQUENCE [LARGE SCALE GENOMIC DNA]</scope>
</reference>
<organism evidence="1 2">
    <name type="scientific">Dovyalis caffra</name>
    <dbReference type="NCBI Taxonomy" id="77055"/>
    <lineage>
        <taxon>Eukaryota</taxon>
        <taxon>Viridiplantae</taxon>
        <taxon>Streptophyta</taxon>
        <taxon>Embryophyta</taxon>
        <taxon>Tracheophyta</taxon>
        <taxon>Spermatophyta</taxon>
        <taxon>Magnoliopsida</taxon>
        <taxon>eudicotyledons</taxon>
        <taxon>Gunneridae</taxon>
        <taxon>Pentapetalae</taxon>
        <taxon>rosids</taxon>
        <taxon>fabids</taxon>
        <taxon>Malpighiales</taxon>
        <taxon>Salicaceae</taxon>
        <taxon>Flacourtieae</taxon>
        <taxon>Dovyalis</taxon>
    </lineage>
</organism>
<keyword evidence="2" id="KW-1185">Reference proteome</keyword>
<proteinExistence type="predicted"/>
<sequence>MWKTKKRIIILPTDVSNKITGLTEVQLLEMAIAASLLTEQQWHTAACSSICPLFSLQAKRLHRDTNILWWCSFCDELCYAGICPRFQIIGSFKSYRREKLKGGLAVDEHRPELCPCENLGLFLCALKKAYIAGFLLDPRPKHRAGLGLLKA</sequence>
<comment type="caution">
    <text evidence="1">The sequence shown here is derived from an EMBL/GenBank/DDBJ whole genome shotgun (WGS) entry which is preliminary data.</text>
</comment>
<evidence type="ECO:0000313" key="2">
    <source>
        <dbReference type="Proteomes" id="UP001314170"/>
    </source>
</evidence>
<dbReference type="AlphaFoldDB" id="A0AAV1SUL7"/>